<dbReference type="PANTHER" id="PTHR30349">
    <property type="entry name" value="PHAGE INTEGRASE-RELATED"/>
    <property type="match status" value="1"/>
</dbReference>
<dbReference type="InterPro" id="IPR010998">
    <property type="entry name" value="Integrase_recombinase_N"/>
</dbReference>
<comment type="function">
    <text evidence="11">Site-specific tyrosine recombinase, which acts by catalyzing the cutting and rejoining of the recombining DNA molecules. The XerC-XerD complex is essential to convert dimers of the bacterial chromosome into monomers to permit their segregation at cell division. It also contributes to the segregational stability of plasmids.</text>
</comment>
<evidence type="ECO:0000259" key="13">
    <source>
        <dbReference type="PROSITE" id="PS51900"/>
    </source>
</evidence>
<keyword evidence="8 11" id="KW-0238">DNA-binding</keyword>
<dbReference type="InterPro" id="IPR011931">
    <property type="entry name" value="Recomb_XerC"/>
</dbReference>
<dbReference type="Gene3D" id="1.10.150.130">
    <property type="match status" value="1"/>
</dbReference>
<evidence type="ECO:0000256" key="8">
    <source>
        <dbReference type="ARBA" id="ARBA00023125"/>
    </source>
</evidence>
<dbReference type="HAMAP" id="MF_01808">
    <property type="entry name" value="Recomb_XerC_XerD"/>
    <property type="match status" value="1"/>
</dbReference>
<keyword evidence="6 11" id="KW-0159">Chromosome partition</keyword>
<dbReference type="InterPro" id="IPR002104">
    <property type="entry name" value="Integrase_catalytic"/>
</dbReference>
<accession>A0ABS3E292</accession>
<comment type="subunit">
    <text evidence="11">Forms a cyclic heterotetrameric complex composed of two molecules of XerC and two molecules of XerD.</text>
</comment>
<comment type="caution">
    <text evidence="14">The sequence shown here is derived from an EMBL/GenBank/DDBJ whole genome shotgun (WGS) entry which is preliminary data.</text>
</comment>
<comment type="similarity">
    <text evidence="2 11">Belongs to the 'phage' integrase family. XerC subfamily.</text>
</comment>
<dbReference type="Proteomes" id="UP000664293">
    <property type="component" value="Unassembled WGS sequence"/>
</dbReference>
<feature type="active site" evidence="11">
    <location>
        <position position="280"/>
    </location>
</feature>
<evidence type="ECO:0000256" key="3">
    <source>
        <dbReference type="ARBA" id="ARBA00015804"/>
    </source>
</evidence>
<keyword evidence="9 11" id="KW-0233">DNA recombination</keyword>
<keyword evidence="5 11" id="KW-0132">Cell division</keyword>
<dbReference type="PROSITE" id="PS51898">
    <property type="entry name" value="TYR_RECOMBINASE"/>
    <property type="match status" value="1"/>
</dbReference>
<dbReference type="PANTHER" id="PTHR30349:SF81">
    <property type="entry name" value="TYROSINE RECOMBINASE XERC"/>
    <property type="match status" value="1"/>
</dbReference>
<dbReference type="SUPFAM" id="SSF56349">
    <property type="entry name" value="DNA breaking-rejoining enzymes"/>
    <property type="match status" value="1"/>
</dbReference>
<keyword evidence="15" id="KW-1185">Reference proteome</keyword>
<gene>
    <name evidence="11 14" type="primary">xerC</name>
    <name evidence="14" type="ORF">JF535_00880</name>
</gene>
<evidence type="ECO:0000256" key="2">
    <source>
        <dbReference type="ARBA" id="ARBA00006657"/>
    </source>
</evidence>
<feature type="domain" description="Tyr recombinase" evidence="12">
    <location>
        <begin position="107"/>
        <end position="302"/>
    </location>
</feature>
<evidence type="ECO:0000256" key="6">
    <source>
        <dbReference type="ARBA" id="ARBA00022829"/>
    </source>
</evidence>
<feature type="active site" evidence="11">
    <location>
        <position position="257"/>
    </location>
</feature>
<keyword evidence="7 11" id="KW-0229">DNA integration</keyword>
<evidence type="ECO:0000259" key="12">
    <source>
        <dbReference type="PROSITE" id="PS51898"/>
    </source>
</evidence>
<dbReference type="CDD" id="cd00798">
    <property type="entry name" value="INT_XerDC_C"/>
    <property type="match status" value="1"/>
</dbReference>
<evidence type="ECO:0000256" key="1">
    <source>
        <dbReference type="ARBA" id="ARBA00004496"/>
    </source>
</evidence>
<evidence type="ECO:0000313" key="15">
    <source>
        <dbReference type="Proteomes" id="UP000664293"/>
    </source>
</evidence>
<proteinExistence type="inferred from homology"/>
<feature type="domain" description="Core-binding (CB)" evidence="13">
    <location>
        <begin position="1"/>
        <end position="86"/>
    </location>
</feature>
<dbReference type="InterPro" id="IPR023009">
    <property type="entry name" value="Tyrosine_recombinase_XerC/XerD"/>
</dbReference>
<dbReference type="NCBIfam" id="TIGR02224">
    <property type="entry name" value="recomb_XerC"/>
    <property type="match status" value="1"/>
</dbReference>
<keyword evidence="4 11" id="KW-0963">Cytoplasm</keyword>
<evidence type="ECO:0000256" key="11">
    <source>
        <dbReference type="HAMAP-Rule" id="MF_01808"/>
    </source>
</evidence>
<evidence type="ECO:0000256" key="10">
    <source>
        <dbReference type="ARBA" id="ARBA00023306"/>
    </source>
</evidence>
<dbReference type="Pfam" id="PF00589">
    <property type="entry name" value="Phage_integrase"/>
    <property type="match status" value="1"/>
</dbReference>
<feature type="active site" evidence="11">
    <location>
        <position position="183"/>
    </location>
</feature>
<evidence type="ECO:0000313" key="14">
    <source>
        <dbReference type="EMBL" id="MBN8429392.1"/>
    </source>
</evidence>
<feature type="active site" description="O-(3'-phospho-DNA)-tyrosine intermediate" evidence="11">
    <location>
        <position position="289"/>
    </location>
</feature>
<dbReference type="Pfam" id="PF02899">
    <property type="entry name" value="Phage_int_SAM_1"/>
    <property type="match status" value="1"/>
</dbReference>
<organism evidence="14 15">
    <name type="scientific">Microbulbifer salipaludis</name>
    <dbReference type="NCBI Taxonomy" id="187980"/>
    <lineage>
        <taxon>Bacteria</taxon>
        <taxon>Pseudomonadati</taxon>
        <taxon>Pseudomonadota</taxon>
        <taxon>Gammaproteobacteria</taxon>
        <taxon>Cellvibrionales</taxon>
        <taxon>Microbulbiferaceae</taxon>
        <taxon>Microbulbifer</taxon>
    </lineage>
</organism>
<feature type="active site" evidence="11">
    <location>
        <position position="254"/>
    </location>
</feature>
<name>A0ABS3E292_9GAMM</name>
<dbReference type="NCBIfam" id="NF001399">
    <property type="entry name" value="PRK00283.1"/>
    <property type="match status" value="1"/>
</dbReference>
<dbReference type="InterPro" id="IPR011010">
    <property type="entry name" value="DNA_brk_join_enz"/>
</dbReference>
<dbReference type="PROSITE" id="PS51900">
    <property type="entry name" value="CB"/>
    <property type="match status" value="1"/>
</dbReference>
<evidence type="ECO:0000256" key="7">
    <source>
        <dbReference type="ARBA" id="ARBA00022908"/>
    </source>
</evidence>
<dbReference type="InterPro" id="IPR004107">
    <property type="entry name" value="Integrase_SAM-like_N"/>
</dbReference>
<comment type="subcellular location">
    <subcellularLocation>
        <location evidence="1 11">Cytoplasm</location>
    </subcellularLocation>
</comment>
<dbReference type="InterPro" id="IPR044068">
    <property type="entry name" value="CB"/>
</dbReference>
<protein>
    <recommendedName>
        <fullName evidence="3 11">Tyrosine recombinase XerC</fullName>
    </recommendedName>
</protein>
<dbReference type="InterPro" id="IPR013762">
    <property type="entry name" value="Integrase-like_cat_sf"/>
</dbReference>
<evidence type="ECO:0000256" key="4">
    <source>
        <dbReference type="ARBA" id="ARBA00022490"/>
    </source>
</evidence>
<dbReference type="Gene3D" id="1.10.443.10">
    <property type="entry name" value="Intergrase catalytic core"/>
    <property type="match status" value="1"/>
</dbReference>
<keyword evidence="10 11" id="KW-0131">Cell cycle</keyword>
<sequence>MQLAAASDAFLRHLQHKNLSPNTLAGYRRDLDKLQQLADAELLTDVRTLDEMRLRSWLAQLHRGGLSPKTLQRWLSAVRTLLRFCVREGWLSANVAEGLRAPKAARTLPKLLDVDAAAQYVQSPLDTNTKTDTDTDTDDDLLALRDSAILELFYSSGLRLSELTGLNWEDIDLKGGEVRVTGKGNKTRLLPVGRHACRALADWRRNAPASIADARGSSPVFTSARGRRLGNRAIQQRLAHWARAGGAEQRVHPHMLRHSFASHMLESSGDLRAVQELLGHADISTTQIYTHLDFQHLSRVYDKAHPRAQHDED</sequence>
<reference evidence="14 15" key="1">
    <citation type="submission" date="2020-12" db="EMBL/GenBank/DDBJ databases">
        <title>Oil enriched cultivation method for isolating marine PHA-producing bacteria.</title>
        <authorList>
            <person name="Zheng W."/>
            <person name="Yu S."/>
            <person name="Huang Y."/>
        </authorList>
    </citation>
    <scope>NUCLEOTIDE SEQUENCE [LARGE SCALE GENOMIC DNA]</scope>
    <source>
        <strain evidence="14 15">SN0-2</strain>
    </source>
</reference>
<evidence type="ECO:0000256" key="5">
    <source>
        <dbReference type="ARBA" id="ARBA00022618"/>
    </source>
</evidence>
<dbReference type="EMBL" id="JAEKJR010000001">
    <property type="protein sequence ID" value="MBN8429392.1"/>
    <property type="molecule type" value="Genomic_DNA"/>
</dbReference>
<evidence type="ECO:0000256" key="9">
    <source>
        <dbReference type="ARBA" id="ARBA00023172"/>
    </source>
</evidence>
<feature type="active site" evidence="11">
    <location>
        <position position="159"/>
    </location>
</feature>
<dbReference type="InterPro" id="IPR050090">
    <property type="entry name" value="Tyrosine_recombinase_XerCD"/>
</dbReference>